<proteinExistence type="inferred from homology"/>
<keyword evidence="5 17" id="KW-0812">Transmembrane</keyword>
<feature type="signal peptide" evidence="18">
    <location>
        <begin position="1"/>
        <end position="27"/>
    </location>
</feature>
<evidence type="ECO:0000313" key="21">
    <source>
        <dbReference type="Proteomes" id="UP001219934"/>
    </source>
</evidence>
<dbReference type="InterPro" id="IPR013106">
    <property type="entry name" value="Ig_V-set"/>
</dbReference>
<dbReference type="InterPro" id="IPR042842">
    <property type="entry name" value="CD226"/>
</dbReference>
<comment type="similarity">
    <text evidence="3">Belongs to the nectin family.</text>
</comment>
<feature type="region of interest" description="Disordered" evidence="16">
    <location>
        <begin position="128"/>
        <end position="150"/>
    </location>
</feature>
<keyword evidence="11 17" id="KW-0472">Membrane</keyword>
<evidence type="ECO:0000256" key="17">
    <source>
        <dbReference type="SAM" id="Phobius"/>
    </source>
</evidence>
<keyword evidence="8" id="KW-0130">Cell adhesion</keyword>
<dbReference type="EMBL" id="JAPTMU010000021">
    <property type="protein sequence ID" value="KAJ4925035.1"/>
    <property type="molecule type" value="Genomic_DNA"/>
</dbReference>
<comment type="subunit">
    <text evidence="15">Cis- and trans-homodimer. Can form trans-heterodimers.</text>
</comment>
<evidence type="ECO:0000256" key="2">
    <source>
        <dbReference type="ARBA" id="ARBA00004536"/>
    </source>
</evidence>
<dbReference type="Pfam" id="PF07686">
    <property type="entry name" value="V-set"/>
    <property type="match status" value="1"/>
</dbReference>
<dbReference type="GO" id="GO:0007155">
    <property type="term" value="P:cell adhesion"/>
    <property type="evidence" value="ECO:0007669"/>
    <property type="project" value="UniProtKB-KW"/>
</dbReference>
<evidence type="ECO:0000256" key="10">
    <source>
        <dbReference type="ARBA" id="ARBA00022989"/>
    </source>
</evidence>
<dbReference type="GO" id="GO:0005912">
    <property type="term" value="C:adherens junction"/>
    <property type="evidence" value="ECO:0007669"/>
    <property type="project" value="UniProtKB-SubCell"/>
</dbReference>
<dbReference type="PROSITE" id="PS50835">
    <property type="entry name" value="IG_LIKE"/>
    <property type="match status" value="1"/>
</dbReference>
<dbReference type="InterPro" id="IPR036179">
    <property type="entry name" value="Ig-like_dom_sf"/>
</dbReference>
<feature type="domain" description="Ig-like" evidence="19">
    <location>
        <begin position="18"/>
        <end position="127"/>
    </location>
</feature>
<keyword evidence="4" id="KW-1003">Cell membrane</keyword>
<dbReference type="GO" id="GO:0009897">
    <property type="term" value="C:external side of plasma membrane"/>
    <property type="evidence" value="ECO:0007669"/>
    <property type="project" value="TreeGrafter"/>
</dbReference>
<evidence type="ECO:0000256" key="5">
    <source>
        <dbReference type="ARBA" id="ARBA00022692"/>
    </source>
</evidence>
<evidence type="ECO:0000256" key="3">
    <source>
        <dbReference type="ARBA" id="ARBA00007810"/>
    </source>
</evidence>
<dbReference type="InterPro" id="IPR003599">
    <property type="entry name" value="Ig_sub"/>
</dbReference>
<accession>A0AAD6F8X2</accession>
<reference evidence="20" key="1">
    <citation type="submission" date="2022-11" db="EMBL/GenBank/DDBJ databases">
        <title>Chromosome-level genome of Pogonophryne albipinna.</title>
        <authorList>
            <person name="Jo E."/>
        </authorList>
    </citation>
    <scope>NUCLEOTIDE SEQUENCE</scope>
    <source>
        <strain evidence="20">SGF0006</strain>
        <tissue evidence="20">Muscle</tissue>
    </source>
</reference>
<keyword evidence="12" id="KW-1015">Disulfide bond</keyword>
<dbReference type="SUPFAM" id="SSF48726">
    <property type="entry name" value="Immunoglobulin"/>
    <property type="match status" value="2"/>
</dbReference>
<dbReference type="GO" id="GO:0002729">
    <property type="term" value="P:positive regulation of natural killer cell cytokine production"/>
    <property type="evidence" value="ECO:0007669"/>
    <property type="project" value="InterPro"/>
</dbReference>
<evidence type="ECO:0000256" key="11">
    <source>
        <dbReference type="ARBA" id="ARBA00023136"/>
    </source>
</evidence>
<dbReference type="AlphaFoldDB" id="A0AAD6F8X2"/>
<evidence type="ECO:0000256" key="4">
    <source>
        <dbReference type="ARBA" id="ARBA00022475"/>
    </source>
</evidence>
<evidence type="ECO:0000256" key="13">
    <source>
        <dbReference type="ARBA" id="ARBA00023180"/>
    </source>
</evidence>
<feature type="chain" id="PRO_5042274010" description="Ig-like domain-containing protein" evidence="18">
    <location>
        <begin position="28"/>
        <end position="352"/>
    </location>
</feature>
<keyword evidence="6 18" id="KW-0732">Signal</keyword>
<evidence type="ECO:0000313" key="20">
    <source>
        <dbReference type="EMBL" id="KAJ4925035.1"/>
    </source>
</evidence>
<evidence type="ECO:0000256" key="9">
    <source>
        <dbReference type="ARBA" id="ARBA00022949"/>
    </source>
</evidence>
<dbReference type="PANTHER" id="PTHR47011:SF1">
    <property type="entry name" value="CD226 ANTIGEN"/>
    <property type="match status" value="1"/>
</dbReference>
<feature type="transmembrane region" description="Helical" evidence="17">
    <location>
        <begin position="263"/>
        <end position="288"/>
    </location>
</feature>
<dbReference type="FunFam" id="2.60.40.10:FF:000304">
    <property type="entry name" value="Nectin cell adhesion molecule 1"/>
    <property type="match status" value="1"/>
</dbReference>
<evidence type="ECO:0000256" key="18">
    <source>
        <dbReference type="SAM" id="SignalP"/>
    </source>
</evidence>
<dbReference type="InterPro" id="IPR013783">
    <property type="entry name" value="Ig-like_fold"/>
</dbReference>
<keyword evidence="10 17" id="KW-1133">Transmembrane helix</keyword>
<evidence type="ECO:0000256" key="1">
    <source>
        <dbReference type="ARBA" id="ARBA00004251"/>
    </source>
</evidence>
<gene>
    <name evidence="20" type="ORF">JOQ06_017773</name>
</gene>
<evidence type="ECO:0000259" key="19">
    <source>
        <dbReference type="PROSITE" id="PS50835"/>
    </source>
</evidence>
<keyword evidence="13" id="KW-0325">Glycoprotein</keyword>
<feature type="compositionally biased region" description="Acidic residues" evidence="16">
    <location>
        <begin position="128"/>
        <end position="143"/>
    </location>
</feature>
<dbReference type="Gene3D" id="2.60.40.10">
    <property type="entry name" value="Immunoglobulins"/>
    <property type="match status" value="2"/>
</dbReference>
<dbReference type="GO" id="GO:0050839">
    <property type="term" value="F:cell adhesion molecule binding"/>
    <property type="evidence" value="ECO:0007669"/>
    <property type="project" value="TreeGrafter"/>
</dbReference>
<evidence type="ECO:0000256" key="8">
    <source>
        <dbReference type="ARBA" id="ARBA00022889"/>
    </source>
</evidence>
<evidence type="ECO:0000256" key="6">
    <source>
        <dbReference type="ARBA" id="ARBA00022729"/>
    </source>
</evidence>
<keyword evidence="21" id="KW-1185">Reference proteome</keyword>
<dbReference type="InterPro" id="IPR007110">
    <property type="entry name" value="Ig-like_dom"/>
</dbReference>
<sequence length="352" mass="39562">MDAVQKHHWYFVVLLFLPSLKVAVVQTEGSTVRLEEGMVLPCLCPWNGNLSMVSWTKDPNKSSVAVYHPEHGEHIPNPYTERVEFLKTTHMDGSISMRNVTHQDIGTYHCSVQTFPRGPWTQSIQVEDLDEPPEDSTEEEEGSEPPTLDGIRTDTELVAEPDSNLTISCNHEHKGTVYQVVLERIPPGPSGIIGVCKRVDGGGLLKEGDLLQEDYSERGQVSCEDSLDVNLHLTGVQAEDGGLYRCTFSTDAGRFICGFSLSLYMMCVYVGAGTAFLILLIIIIVLAVNRRKKHRREEYRVKLHPSQRQPNIYENIPLRPGTVKKPRQIKNPVYANTDTVRSQKNKRLLLNP</sequence>
<dbReference type="GO" id="GO:0002891">
    <property type="term" value="P:positive regulation of immunoglobulin mediated immune response"/>
    <property type="evidence" value="ECO:0007669"/>
    <property type="project" value="TreeGrafter"/>
</dbReference>
<evidence type="ECO:0000256" key="14">
    <source>
        <dbReference type="ARBA" id="ARBA00058274"/>
    </source>
</evidence>
<evidence type="ECO:0000256" key="16">
    <source>
        <dbReference type="SAM" id="MobiDB-lite"/>
    </source>
</evidence>
<dbReference type="SMART" id="SM00409">
    <property type="entry name" value="IG"/>
    <property type="match status" value="2"/>
</dbReference>
<dbReference type="Proteomes" id="UP001219934">
    <property type="component" value="Unassembled WGS sequence"/>
</dbReference>
<comment type="subcellular location">
    <subcellularLocation>
        <location evidence="2">Cell junction</location>
        <location evidence="2">Adherens junction</location>
    </subcellularLocation>
    <subcellularLocation>
        <location evidence="1">Cell membrane</location>
        <topology evidence="1">Single-pass type I membrane protein</topology>
    </subcellularLocation>
</comment>
<comment type="caution">
    <text evidence="20">The sequence shown here is derived from an EMBL/GenBank/DDBJ whole genome shotgun (WGS) entry which is preliminary data.</text>
</comment>
<comment type="function">
    <text evidence="14">Cell adhesion molecule that promotes cell-cell contacts and plays important roles in the development of the nervous system. Acts by forming homophilic or heterophilic trans-dimers.</text>
</comment>
<evidence type="ECO:0000256" key="12">
    <source>
        <dbReference type="ARBA" id="ARBA00023157"/>
    </source>
</evidence>
<keyword evidence="7" id="KW-0677">Repeat</keyword>
<evidence type="ECO:0000256" key="7">
    <source>
        <dbReference type="ARBA" id="ARBA00022737"/>
    </source>
</evidence>
<protein>
    <recommendedName>
        <fullName evidence="19">Ig-like domain-containing protein</fullName>
    </recommendedName>
</protein>
<keyword evidence="9" id="KW-0965">Cell junction</keyword>
<organism evidence="20 21">
    <name type="scientific">Pogonophryne albipinna</name>
    <dbReference type="NCBI Taxonomy" id="1090488"/>
    <lineage>
        <taxon>Eukaryota</taxon>
        <taxon>Metazoa</taxon>
        <taxon>Chordata</taxon>
        <taxon>Craniata</taxon>
        <taxon>Vertebrata</taxon>
        <taxon>Euteleostomi</taxon>
        <taxon>Actinopterygii</taxon>
        <taxon>Neopterygii</taxon>
        <taxon>Teleostei</taxon>
        <taxon>Neoteleostei</taxon>
        <taxon>Acanthomorphata</taxon>
        <taxon>Eupercaria</taxon>
        <taxon>Perciformes</taxon>
        <taxon>Notothenioidei</taxon>
        <taxon>Pogonophryne</taxon>
    </lineage>
</organism>
<evidence type="ECO:0000256" key="15">
    <source>
        <dbReference type="ARBA" id="ARBA00062858"/>
    </source>
</evidence>
<dbReference type="PANTHER" id="PTHR47011">
    <property type="entry name" value="CD226 ANTIGEN"/>
    <property type="match status" value="1"/>
</dbReference>
<name>A0AAD6F8X2_9TELE</name>